<evidence type="ECO:0000256" key="2">
    <source>
        <dbReference type="SAM" id="Phobius"/>
    </source>
</evidence>
<evidence type="ECO:0000313" key="4">
    <source>
        <dbReference type="Proteomes" id="UP000320244"/>
    </source>
</evidence>
<accession>A0A563E0T8</accession>
<gene>
    <name evidence="3" type="ORF">FGL98_12650</name>
</gene>
<feature type="compositionally biased region" description="Basic and acidic residues" evidence="1">
    <location>
        <begin position="158"/>
        <end position="172"/>
    </location>
</feature>
<keyword evidence="2" id="KW-0812">Transmembrane</keyword>
<evidence type="ECO:0000313" key="3">
    <source>
        <dbReference type="EMBL" id="TWP35843.1"/>
    </source>
</evidence>
<evidence type="ECO:0000256" key="1">
    <source>
        <dbReference type="SAM" id="MobiDB-lite"/>
    </source>
</evidence>
<comment type="caution">
    <text evidence="3">The sequence shown here is derived from an EMBL/GenBank/DDBJ whole genome shotgun (WGS) entry which is preliminary data.</text>
</comment>
<reference evidence="3 4" key="2">
    <citation type="submission" date="2019-08" db="EMBL/GenBank/DDBJ databases">
        <title>Jejuicoccus antrihumi gen. nov., sp. nov., a new member of the family Dermacoccaceae isolated from a cave.</title>
        <authorList>
            <person name="Schumann P."/>
            <person name="Kim I.S."/>
        </authorList>
    </citation>
    <scope>NUCLEOTIDE SEQUENCE [LARGE SCALE GENOMIC DNA]</scope>
    <source>
        <strain evidence="3 4">C5-26</strain>
    </source>
</reference>
<proteinExistence type="predicted"/>
<keyword evidence="4" id="KW-1185">Reference proteome</keyword>
<organism evidence="3 4">
    <name type="scientific">Leekyejoonella antrihumi</name>
    <dbReference type="NCBI Taxonomy" id="1660198"/>
    <lineage>
        <taxon>Bacteria</taxon>
        <taxon>Bacillati</taxon>
        <taxon>Actinomycetota</taxon>
        <taxon>Actinomycetes</taxon>
        <taxon>Micrococcales</taxon>
        <taxon>Dermacoccaceae</taxon>
        <taxon>Leekyejoonella</taxon>
    </lineage>
</organism>
<dbReference type="EMBL" id="VCQV01000016">
    <property type="protein sequence ID" value="TWP35843.1"/>
    <property type="molecule type" value="Genomic_DNA"/>
</dbReference>
<feature type="region of interest" description="Disordered" evidence="1">
    <location>
        <begin position="149"/>
        <end position="193"/>
    </location>
</feature>
<dbReference type="Proteomes" id="UP000320244">
    <property type="component" value="Unassembled WGS sequence"/>
</dbReference>
<sequence>MASHADVGPASVTTEKGTIVQVNPMSAIPAAGLAAATLLPGFTPRRRILGGMIVAGTYAAQAVAEPEGFQPVTVTPTTGGKLTKEQSQMVSTAASSAVVGLLAIPLVGVARILPVRRVFMAAAMAGGYVALDAKLTELLKPAADRARAARDQAMQARRKADDAHAEADRAVAKSETAWHQAQEAESQADDAQQ</sequence>
<reference evidence="3 4" key="1">
    <citation type="submission" date="2019-05" db="EMBL/GenBank/DDBJ databases">
        <authorList>
            <person name="Lee S.D."/>
        </authorList>
    </citation>
    <scope>NUCLEOTIDE SEQUENCE [LARGE SCALE GENOMIC DNA]</scope>
    <source>
        <strain evidence="3 4">C5-26</strain>
    </source>
</reference>
<keyword evidence="2" id="KW-0472">Membrane</keyword>
<name>A0A563E0T8_9MICO</name>
<feature type="transmembrane region" description="Helical" evidence="2">
    <location>
        <begin position="93"/>
        <end position="113"/>
    </location>
</feature>
<dbReference type="RefSeq" id="WP_146317122.1">
    <property type="nucleotide sequence ID" value="NZ_VCQV01000016.1"/>
</dbReference>
<dbReference type="AlphaFoldDB" id="A0A563E0T8"/>
<protein>
    <submittedName>
        <fullName evidence="3">Uncharacterized protein</fullName>
    </submittedName>
</protein>
<keyword evidence="2" id="KW-1133">Transmembrane helix</keyword>